<dbReference type="InterPro" id="IPR022298">
    <property type="entry name" value="Conjug_transposon_TraN"/>
</dbReference>
<dbReference type="OrthoDB" id="1038500at2"/>
<gene>
    <name evidence="2" type="ORF">ADICEAN_02575</name>
</gene>
<keyword evidence="1" id="KW-0732">Signal</keyword>
<accession>M7N0W4</accession>
<evidence type="ECO:0000256" key="1">
    <source>
        <dbReference type="SAM" id="SignalP"/>
    </source>
</evidence>
<organism evidence="2 3">
    <name type="scientific">Cesiribacter andamanensis AMV16</name>
    <dbReference type="NCBI Taxonomy" id="1279009"/>
    <lineage>
        <taxon>Bacteria</taxon>
        <taxon>Pseudomonadati</taxon>
        <taxon>Bacteroidota</taxon>
        <taxon>Cytophagia</taxon>
        <taxon>Cytophagales</taxon>
        <taxon>Cesiribacteraceae</taxon>
        <taxon>Cesiribacter</taxon>
    </lineage>
</organism>
<dbReference type="RefSeq" id="WP_009195965.1">
    <property type="nucleotide sequence ID" value="NZ_AODQ01000064.1"/>
</dbReference>
<dbReference type="eggNOG" id="ENOG502ZI1T">
    <property type="taxonomic scope" value="Bacteria"/>
</dbReference>
<dbReference type="AlphaFoldDB" id="M7N0W4"/>
<dbReference type="EMBL" id="AODQ01000064">
    <property type="protein sequence ID" value="EMR02303.1"/>
    <property type="molecule type" value="Genomic_DNA"/>
</dbReference>
<dbReference type="STRING" id="1279009.ADICEAN_02575"/>
<keyword evidence="3" id="KW-1185">Reference proteome</keyword>
<name>M7N0W4_9BACT</name>
<protein>
    <submittedName>
        <fullName evidence="2">Conjugative transposon TraN protein</fullName>
    </submittedName>
</protein>
<comment type="caution">
    <text evidence="2">The sequence shown here is derived from an EMBL/GenBank/DDBJ whole genome shotgun (WGS) entry which is preliminary data.</text>
</comment>
<sequence length="304" mass="33258">MKRTSTLLLVLLLPLAGLAQMHAPSSAPGAAAPGAAAPGVATPGAAAPGAAAQDTLFVTDTETTYLLFPGEVQLVDIGRPGDYFARIEGQSVFLKARSQQSGPTNLLVRFGEAYYTARLAVANSPSGRLYDLRSSPVYTAATRGTRVRKEGADPASFQASLLRLQHLPHTHASPRNTRHGMQLRLVQLQIDEEALYLGLSLQNNSSIAYTPDYVGFTYQERRGRRFSRNNRYQKEVRPIAELAPAVLPAREVSTLWYALPLYAMSARGRLQLQFRESGGARNLRILLPARWINQAPTFPKGHEH</sequence>
<proteinExistence type="predicted"/>
<evidence type="ECO:0000313" key="2">
    <source>
        <dbReference type="EMBL" id="EMR02303.1"/>
    </source>
</evidence>
<reference evidence="2 3" key="1">
    <citation type="journal article" date="2013" name="Genome Announc.">
        <title>Draft Genome Sequence of Cesiribacter andamanensis Strain AMV16T, Isolated from a Soil Sample from a Mud Volcano in the Andaman Islands, India.</title>
        <authorList>
            <person name="Shivaji S."/>
            <person name="Ara S."/>
            <person name="Begum Z."/>
            <person name="Srinivas T.N."/>
            <person name="Singh A."/>
            <person name="Kumar Pinnaka A."/>
        </authorList>
    </citation>
    <scope>NUCLEOTIDE SEQUENCE [LARGE SCALE GENOMIC DNA]</scope>
    <source>
        <strain evidence="2 3">AMV16</strain>
    </source>
</reference>
<dbReference type="Proteomes" id="UP000011910">
    <property type="component" value="Unassembled WGS sequence"/>
</dbReference>
<feature type="signal peptide" evidence="1">
    <location>
        <begin position="1"/>
        <end position="19"/>
    </location>
</feature>
<dbReference type="Pfam" id="PF13595">
    <property type="entry name" value="DUF4138"/>
    <property type="match status" value="1"/>
</dbReference>
<feature type="chain" id="PRO_5004081756" evidence="1">
    <location>
        <begin position="20"/>
        <end position="304"/>
    </location>
</feature>
<evidence type="ECO:0000313" key="3">
    <source>
        <dbReference type="Proteomes" id="UP000011910"/>
    </source>
</evidence>